<evidence type="ECO:0000313" key="4">
    <source>
        <dbReference type="Proteomes" id="UP000594500"/>
    </source>
</evidence>
<dbReference type="Proteomes" id="UP000594500">
    <property type="component" value="Chromosome"/>
</dbReference>
<keyword evidence="3" id="KW-1185">Reference proteome</keyword>
<evidence type="ECO:0000313" key="2">
    <source>
        <dbReference type="EMBL" id="VED51416.1"/>
    </source>
</evidence>
<dbReference type="Proteomes" id="UP000267630">
    <property type="component" value="Chromosome 3"/>
</dbReference>
<sequence>MNDDFQAIKDEFEKHGEEAGEGIAQAMYGALSQRLAPYFFNLDDINKRRFLIKLDEGEKEIGTRQKYDWFAALSRSKP</sequence>
<evidence type="ECO:0000313" key="3">
    <source>
        <dbReference type="Proteomes" id="UP000267630"/>
    </source>
</evidence>
<reference evidence="2 3" key="1">
    <citation type="submission" date="2018-12" db="EMBL/GenBank/DDBJ databases">
        <authorList>
            <consortium name="Pathogen Informatics"/>
        </authorList>
    </citation>
    <scope>NUCLEOTIDE SEQUENCE [LARGE SCALE GENOMIC DNA]</scope>
    <source>
        <strain evidence="2 3">NCTC9997</strain>
    </source>
</reference>
<gene>
    <name evidence="1" type="ORF">IMO34_16025</name>
    <name evidence="2" type="ORF">NCTC9997_03773</name>
</gene>
<name>A0A1V2BUR3_RAOTE</name>
<dbReference type="GeneID" id="57505404"/>
<dbReference type="EMBL" id="CP062916">
    <property type="protein sequence ID" value="QPF06863.1"/>
    <property type="molecule type" value="Genomic_DNA"/>
</dbReference>
<evidence type="ECO:0000313" key="1">
    <source>
        <dbReference type="EMBL" id="QPF06863.1"/>
    </source>
</evidence>
<dbReference type="OrthoDB" id="6625263at2"/>
<proteinExistence type="predicted"/>
<reference evidence="1 4" key="2">
    <citation type="submission" date="2020-10" db="EMBL/GenBank/DDBJ databases">
        <title>Resistance determinants and their genetic context in bacteria from a longitudinal study of pigs reared under conventional and antibiotic-free husbandry practices.</title>
        <authorList>
            <person name="Poulin-Laprade D."/>
            <person name="Brouard J.-S."/>
            <person name="Gagnon N."/>
            <person name="Turcotte A."/>
            <person name="Langlois A."/>
            <person name="Matte J.J."/>
            <person name="Carrillo C.D."/>
            <person name="Zaheer R."/>
            <person name="McAllister T."/>
            <person name="Topp E."/>
            <person name="Talbot G."/>
        </authorList>
    </citation>
    <scope>NUCLEOTIDE SEQUENCE [LARGE SCALE GENOMIC DNA]</scope>
    <source>
        <strain evidence="1 4">Res13-Abat-PEB01-P1-04-A</strain>
    </source>
</reference>
<organism evidence="1 4">
    <name type="scientific">Raoultella terrigena</name>
    <name type="common">Klebsiella terrigena</name>
    <dbReference type="NCBI Taxonomy" id="577"/>
    <lineage>
        <taxon>Bacteria</taxon>
        <taxon>Pseudomonadati</taxon>
        <taxon>Pseudomonadota</taxon>
        <taxon>Gammaproteobacteria</taxon>
        <taxon>Enterobacterales</taxon>
        <taxon>Enterobacteriaceae</taxon>
        <taxon>Klebsiella/Raoultella group</taxon>
        <taxon>Raoultella</taxon>
    </lineage>
</organism>
<protein>
    <submittedName>
        <fullName evidence="1">Uncharacterized protein</fullName>
    </submittedName>
</protein>
<dbReference type="AlphaFoldDB" id="A0A1V2BUR3"/>
<dbReference type="EMBL" id="LR134253">
    <property type="protein sequence ID" value="VED51416.1"/>
    <property type="molecule type" value="Genomic_DNA"/>
</dbReference>
<accession>A0A1V2BUR3</accession>
<dbReference type="RefSeq" id="WP_041145150.1">
    <property type="nucleotide sequence ID" value="NZ_CP050508.1"/>
</dbReference>